<feature type="region of interest" description="Disordered" evidence="7">
    <location>
        <begin position="334"/>
        <end position="366"/>
    </location>
</feature>
<feature type="transmembrane region" description="Helical" evidence="8">
    <location>
        <begin position="292"/>
        <end position="309"/>
    </location>
</feature>
<keyword evidence="3 8" id="KW-0812">Transmembrane</keyword>
<comment type="subcellular location">
    <subcellularLocation>
        <location evidence="1">Nucleus inner membrane</location>
        <topology evidence="1">Multi-pass membrane protein</topology>
    </subcellularLocation>
</comment>
<evidence type="ECO:0000256" key="4">
    <source>
        <dbReference type="ARBA" id="ARBA00022989"/>
    </source>
</evidence>
<evidence type="ECO:0000259" key="9">
    <source>
        <dbReference type="Pfam" id="PF09779"/>
    </source>
</evidence>
<keyword evidence="6" id="KW-0539">Nucleus</keyword>
<name>A0AAE1EFM8_9GAST</name>
<dbReference type="GO" id="GO:0051015">
    <property type="term" value="F:actin filament binding"/>
    <property type="evidence" value="ECO:0007669"/>
    <property type="project" value="TreeGrafter"/>
</dbReference>
<evidence type="ECO:0000256" key="5">
    <source>
        <dbReference type="ARBA" id="ARBA00023136"/>
    </source>
</evidence>
<feature type="compositionally biased region" description="Low complexity" evidence="7">
    <location>
        <begin position="357"/>
        <end position="366"/>
    </location>
</feature>
<evidence type="ECO:0000256" key="2">
    <source>
        <dbReference type="ARBA" id="ARBA00007600"/>
    </source>
</evidence>
<feature type="transmembrane region" description="Helical" evidence="8">
    <location>
        <begin position="790"/>
        <end position="816"/>
    </location>
</feature>
<dbReference type="InterPro" id="IPR018617">
    <property type="entry name" value="Ima1_N"/>
</dbReference>
<feature type="domain" description="Ima1 N-terminal" evidence="9">
    <location>
        <begin position="11"/>
        <end position="129"/>
    </location>
</feature>
<evidence type="ECO:0000313" key="11">
    <source>
        <dbReference type="Proteomes" id="UP001283361"/>
    </source>
</evidence>
<feature type="compositionally biased region" description="Polar residues" evidence="7">
    <location>
        <begin position="405"/>
        <end position="430"/>
    </location>
</feature>
<dbReference type="GO" id="GO:0005521">
    <property type="term" value="F:lamin binding"/>
    <property type="evidence" value="ECO:0007669"/>
    <property type="project" value="TreeGrafter"/>
</dbReference>
<dbReference type="Pfam" id="PF09779">
    <property type="entry name" value="Ima1_N"/>
    <property type="match status" value="1"/>
</dbReference>
<evidence type="ECO:0000256" key="3">
    <source>
        <dbReference type="ARBA" id="ARBA00022692"/>
    </source>
</evidence>
<protein>
    <recommendedName>
        <fullName evidence="9">Ima1 N-terminal domain-containing protein</fullName>
    </recommendedName>
</protein>
<dbReference type="AlphaFoldDB" id="A0AAE1EFM8"/>
<accession>A0AAE1EFM8</accession>
<dbReference type="Proteomes" id="UP001283361">
    <property type="component" value="Unassembled WGS sequence"/>
</dbReference>
<proteinExistence type="inferred from homology"/>
<dbReference type="PANTHER" id="PTHR28646:SF1">
    <property type="entry name" value="TRANSMEMBRANE PROTEIN 201"/>
    <property type="match status" value="1"/>
</dbReference>
<evidence type="ECO:0000256" key="8">
    <source>
        <dbReference type="SAM" id="Phobius"/>
    </source>
</evidence>
<feature type="region of interest" description="Disordered" evidence="7">
    <location>
        <begin position="730"/>
        <end position="749"/>
    </location>
</feature>
<feature type="region of interest" description="Disordered" evidence="7">
    <location>
        <begin position="560"/>
        <end position="605"/>
    </location>
</feature>
<evidence type="ECO:0000256" key="6">
    <source>
        <dbReference type="ARBA" id="ARBA00023242"/>
    </source>
</evidence>
<feature type="transmembrane region" description="Helical" evidence="8">
    <location>
        <begin position="224"/>
        <end position="257"/>
    </location>
</feature>
<gene>
    <name evidence="10" type="ORF">RRG08_047677</name>
</gene>
<feature type="compositionally biased region" description="Polar residues" evidence="7">
    <location>
        <begin position="586"/>
        <end position="604"/>
    </location>
</feature>
<keyword evidence="5 8" id="KW-0472">Membrane</keyword>
<organism evidence="10 11">
    <name type="scientific">Elysia crispata</name>
    <name type="common">lettuce slug</name>
    <dbReference type="NCBI Taxonomy" id="231223"/>
    <lineage>
        <taxon>Eukaryota</taxon>
        <taxon>Metazoa</taxon>
        <taxon>Spiralia</taxon>
        <taxon>Lophotrochozoa</taxon>
        <taxon>Mollusca</taxon>
        <taxon>Gastropoda</taxon>
        <taxon>Heterobranchia</taxon>
        <taxon>Euthyneura</taxon>
        <taxon>Panpulmonata</taxon>
        <taxon>Sacoglossa</taxon>
        <taxon>Placobranchoidea</taxon>
        <taxon>Plakobranchidae</taxon>
        <taxon>Elysia</taxon>
    </lineage>
</organism>
<feature type="region of interest" description="Disordered" evidence="7">
    <location>
        <begin position="404"/>
        <end position="497"/>
    </location>
</feature>
<feature type="compositionally biased region" description="Polar residues" evidence="7">
    <location>
        <begin position="739"/>
        <end position="749"/>
    </location>
</feature>
<keyword evidence="11" id="KW-1185">Reference proteome</keyword>
<reference evidence="10" key="1">
    <citation type="journal article" date="2023" name="G3 (Bethesda)">
        <title>A reference genome for the long-term kleptoplast-retaining sea slug Elysia crispata morphotype clarki.</title>
        <authorList>
            <person name="Eastman K.E."/>
            <person name="Pendleton A.L."/>
            <person name="Shaikh M.A."/>
            <person name="Suttiyut T."/>
            <person name="Ogas R."/>
            <person name="Tomko P."/>
            <person name="Gavelis G."/>
            <person name="Widhalm J.R."/>
            <person name="Wisecaver J.H."/>
        </authorList>
    </citation>
    <scope>NUCLEOTIDE SEQUENCE</scope>
    <source>
        <strain evidence="10">ECLA1</strain>
    </source>
</reference>
<comment type="caution">
    <text evidence="10">The sequence shown here is derived from an EMBL/GenBank/DDBJ whole genome shotgun (WGS) entry which is preliminary data.</text>
</comment>
<comment type="similarity">
    <text evidence="2">Belongs to the TMEM201 family.</text>
</comment>
<dbReference type="EMBL" id="JAWDGP010000100">
    <property type="protein sequence ID" value="KAK3803713.1"/>
    <property type="molecule type" value="Genomic_DNA"/>
</dbReference>
<dbReference type="PANTHER" id="PTHR28646">
    <property type="entry name" value="TRANSMEMBRANE PROTEIN 201"/>
    <property type="match status" value="1"/>
</dbReference>
<evidence type="ECO:0000256" key="1">
    <source>
        <dbReference type="ARBA" id="ARBA00004473"/>
    </source>
</evidence>
<dbReference type="GO" id="GO:0030473">
    <property type="term" value="P:nuclear migration along microtubule"/>
    <property type="evidence" value="ECO:0007669"/>
    <property type="project" value="TreeGrafter"/>
</dbReference>
<feature type="transmembrane region" description="Helical" evidence="8">
    <location>
        <begin position="182"/>
        <end position="204"/>
    </location>
</feature>
<evidence type="ECO:0000256" key="7">
    <source>
        <dbReference type="SAM" id="MobiDB-lite"/>
    </source>
</evidence>
<dbReference type="InterPro" id="IPR040041">
    <property type="entry name" value="TMEM201"/>
</dbReference>
<evidence type="ECO:0000313" key="10">
    <source>
        <dbReference type="EMBL" id="KAK3803713.1"/>
    </source>
</evidence>
<sequence length="818" mass="91436">MSKKKRLDALVNCWFCNEDSRVKKENSNEWTCSKCSQYNGFTAEGDYNKEIPDQHDVKDLKTGTVCESGDFHCASPVLCAACSNNQALFVRQLATFKSMNEDSYDEELESYKKYLEEVYKLCPTCEDQVKECISEQNQLLQSKMSSAQQERLKAVDKEPSNILAGHEALQIRQLRAPCVPTLMFICCFLLAMVHAIICLRLYAVSNVSQVSSPKGRNANWVSHFMLWMVVVVPAGNALAAQEIVVYLGAAMCMAGLFSSGKYSLYLEDCIHLLLWLLKLLTWAEWIHVADGPVLALSLFTVSLALIACLRSRQPRRLSPLLFFRKDVNSLRPSKKACEVDESSQSEPTLPDIRESESSCSSVSSSSNQFEEVRQDLETFSIGLGKKSSSKSSIWSLPAVIASSLKPDSNPLTTGQSMSSEQMTPDSTTGDQAFPSRPGTPRSVLSPSRLGFLNFDSNSGSRCPSPWDPIMEIRSSPDLPPQEDGRLSPSRPGSTSQDMFYGAQVTSEARHHLSKDNRNQANFTADQGLWRRLDPSQGSSGSPDSYFLHSSLLSYPRSRDVTHLDQRQRPLPHQPQLFSLPAGTESGFPNQPNDQPQSEWRSPENSLLAEAQGVRRRSQRLANAKKLPKPWPLRKSLSCNNTVDIENVEKAGMAARFVRFHAPTPLSTQSVNKDFIHDPCLKQNLPYQSQYASVLPSNEKRNDHLLQYRDGGGPKLSNTLQPKRGFEFTSNLRDRKLHPDNTSSAGVKNDKSVLQSEFSDDEEMEVKESWINSKIRKPKARSSQVAGGDVYIRWILIGTLIGASVTCNIFLLLHTWLQR</sequence>
<keyword evidence="4 8" id="KW-1133">Transmembrane helix</keyword>
<dbReference type="GO" id="GO:0005637">
    <property type="term" value="C:nuclear inner membrane"/>
    <property type="evidence" value="ECO:0007669"/>
    <property type="project" value="UniProtKB-SubCell"/>
</dbReference>